<accession>A0ABX6C5U2</accession>
<keyword evidence="3" id="KW-1185">Reference proteome</keyword>
<proteinExistence type="predicted"/>
<evidence type="ECO:0000313" key="3">
    <source>
        <dbReference type="Proteomes" id="UP000326331"/>
    </source>
</evidence>
<dbReference type="InterPro" id="IPR011009">
    <property type="entry name" value="Kinase-like_dom_sf"/>
</dbReference>
<dbReference type="RefSeq" id="WP_158067327.1">
    <property type="nucleotide sequence ID" value="NZ_CP042829.1"/>
</dbReference>
<dbReference type="InterPro" id="IPR052898">
    <property type="entry name" value="ACAD10-like"/>
</dbReference>
<dbReference type="CDD" id="cd05154">
    <property type="entry name" value="ACAD10_11_N-like"/>
    <property type="match status" value="1"/>
</dbReference>
<feature type="domain" description="Aminoglycoside phosphotransferase" evidence="1">
    <location>
        <begin position="37"/>
        <end position="277"/>
    </location>
</feature>
<dbReference type="PANTHER" id="PTHR47829">
    <property type="entry name" value="HYDROLASE, PUTATIVE (AFU_ORTHOLOGUE AFUA_1G12880)-RELATED"/>
    <property type="match status" value="1"/>
</dbReference>
<dbReference type="PANTHER" id="PTHR47829:SF1">
    <property type="entry name" value="HAD FAMILY PHOSPHATASE"/>
    <property type="match status" value="1"/>
</dbReference>
<organism evidence="2 3">
    <name type="scientific">Tepidiforma bonchosmolovskayae</name>
    <dbReference type="NCBI Taxonomy" id="2601677"/>
    <lineage>
        <taxon>Bacteria</taxon>
        <taxon>Bacillati</taxon>
        <taxon>Chloroflexota</taxon>
        <taxon>Tepidiformia</taxon>
        <taxon>Tepidiformales</taxon>
        <taxon>Tepidiformaceae</taxon>
        <taxon>Tepidiforma</taxon>
    </lineage>
</organism>
<dbReference type="InterPro" id="IPR041726">
    <property type="entry name" value="ACAD10_11_N"/>
</dbReference>
<dbReference type="EMBL" id="CP042829">
    <property type="protein sequence ID" value="QFG03364.1"/>
    <property type="molecule type" value="Genomic_DNA"/>
</dbReference>
<sequence>MTNETTNEVPAGIRYEAVSKFFAEHVPGGDVPLRFALISGGRSNLTYRVEGGGRTWVLRRPPLGHVLPTAHDMVREFRVLTAMQRAGFPAPPPIALCEDPSVNDYPFYVMEYREGVIIGEDLPPGYAETAEERQKIARALVETLVQLHAIDYEAVGLGDFGRPQGYLERQVRRWSEQWERSKTRELPAIDELIRRLRASMPESPAPTIVHGDYRLGNMMLDPKDPGRVVAVLDWEMATLGDPLTDLGYTLGYWGEVGDSERFLNARIAAKATAHPGFPTRREIVETYGRLSGRDVSRVEWYEVFATYKLAVIVEGIHARYLKGETVGEGFEAFGERTVALVEDALEMANRSSDPRLRGEA</sequence>
<name>A0ABX6C5U2_9CHLR</name>
<evidence type="ECO:0000313" key="2">
    <source>
        <dbReference type="EMBL" id="QFG03364.1"/>
    </source>
</evidence>
<dbReference type="Pfam" id="PF01636">
    <property type="entry name" value="APH"/>
    <property type="match status" value="1"/>
</dbReference>
<dbReference type="Gene3D" id="3.90.1200.10">
    <property type="match status" value="1"/>
</dbReference>
<reference evidence="2 3" key="1">
    <citation type="submission" date="2019-08" db="EMBL/GenBank/DDBJ databases">
        <authorList>
            <person name="Toschakov S.V."/>
        </authorList>
    </citation>
    <scope>NUCLEOTIDE SEQUENCE [LARGE SCALE GENOMIC DNA]</scope>
    <source>
        <strain evidence="2 3">3753O</strain>
    </source>
</reference>
<evidence type="ECO:0000259" key="1">
    <source>
        <dbReference type="Pfam" id="PF01636"/>
    </source>
</evidence>
<protein>
    <submittedName>
        <fullName evidence="2">Phosphotransferase family protein</fullName>
    </submittedName>
</protein>
<dbReference type="Proteomes" id="UP000326331">
    <property type="component" value="Chromosome"/>
</dbReference>
<dbReference type="Gene3D" id="3.30.200.20">
    <property type="entry name" value="Phosphorylase Kinase, domain 1"/>
    <property type="match status" value="1"/>
</dbReference>
<gene>
    <name evidence="2" type="ORF">Tbon_08650</name>
</gene>
<reference evidence="2 3" key="2">
    <citation type="submission" date="2019-10" db="EMBL/GenBank/DDBJ databases">
        <title>Thermopilla bonchosmolovskayae gen. nov., sp. nov., a moderately thermophilic Chloroflexi bacterium from a Chukotka hot spring (Arctic, Russia), representing a novel classis Thermopillaia, which include previously uncultivated lineage OLB14.</title>
        <authorList>
            <person name="Kochetkova T.V."/>
            <person name="Zayulina K.S."/>
            <person name="Zhigarkov V.S."/>
            <person name="Minaev N.V."/>
            <person name="Novikov A."/>
            <person name="Toshchakov S.V."/>
            <person name="Elcheninov A.G."/>
            <person name="Kublanov I.V."/>
        </authorList>
    </citation>
    <scope>NUCLEOTIDE SEQUENCE [LARGE SCALE GENOMIC DNA]</scope>
    <source>
        <strain evidence="2 3">3753O</strain>
    </source>
</reference>
<dbReference type="InterPro" id="IPR002575">
    <property type="entry name" value="Aminoglycoside_PTrfase"/>
</dbReference>
<dbReference type="SUPFAM" id="SSF56112">
    <property type="entry name" value="Protein kinase-like (PK-like)"/>
    <property type="match status" value="1"/>
</dbReference>